<evidence type="ECO:0000313" key="8">
    <source>
        <dbReference type="Proteomes" id="UP000774326"/>
    </source>
</evidence>
<comment type="subcellular location">
    <subcellularLocation>
        <location evidence="1">Membrane</location>
        <topology evidence="1">Multi-pass membrane protein</topology>
    </subcellularLocation>
</comment>
<dbReference type="Proteomes" id="UP000774326">
    <property type="component" value="Unassembled WGS sequence"/>
</dbReference>
<keyword evidence="4 6" id="KW-0472">Membrane</keyword>
<dbReference type="EMBL" id="JAEUBG010005370">
    <property type="protein sequence ID" value="KAH3675711.1"/>
    <property type="molecule type" value="Genomic_DNA"/>
</dbReference>
<dbReference type="Pfam" id="PF03547">
    <property type="entry name" value="Mem_trans"/>
    <property type="match status" value="1"/>
</dbReference>
<protein>
    <submittedName>
        <fullName evidence="7">Uncharacterized protein</fullName>
    </submittedName>
</protein>
<feature type="compositionally biased region" description="Acidic residues" evidence="5">
    <location>
        <begin position="191"/>
        <end position="200"/>
    </location>
</feature>
<dbReference type="AlphaFoldDB" id="A0A9P8TES4"/>
<dbReference type="PANTHER" id="PTHR31274">
    <property type="entry name" value="PROTEIN ECM3"/>
    <property type="match status" value="1"/>
</dbReference>
<feature type="region of interest" description="Disordered" evidence="5">
    <location>
        <begin position="181"/>
        <end position="235"/>
    </location>
</feature>
<dbReference type="PANTHER" id="PTHR31274:SF1">
    <property type="entry name" value="AGL149CP"/>
    <property type="match status" value="1"/>
</dbReference>
<evidence type="ECO:0000256" key="6">
    <source>
        <dbReference type="SAM" id="Phobius"/>
    </source>
</evidence>
<evidence type="ECO:0000313" key="7">
    <source>
        <dbReference type="EMBL" id="KAH3675711.1"/>
    </source>
</evidence>
<proteinExistence type="predicted"/>
<dbReference type="GO" id="GO:0016020">
    <property type="term" value="C:membrane"/>
    <property type="evidence" value="ECO:0007669"/>
    <property type="project" value="UniProtKB-SubCell"/>
</dbReference>
<gene>
    <name evidence="7" type="ORF">WICPIJ_009298</name>
</gene>
<feature type="non-terminal residue" evidence="7">
    <location>
        <position position="235"/>
    </location>
</feature>
<feature type="transmembrane region" description="Helical" evidence="6">
    <location>
        <begin position="12"/>
        <end position="32"/>
    </location>
</feature>
<keyword evidence="3 6" id="KW-1133">Transmembrane helix</keyword>
<evidence type="ECO:0000256" key="1">
    <source>
        <dbReference type="ARBA" id="ARBA00004141"/>
    </source>
</evidence>
<keyword evidence="8" id="KW-1185">Reference proteome</keyword>
<dbReference type="OrthoDB" id="435607at2759"/>
<dbReference type="InterPro" id="IPR040254">
    <property type="entry name" value="Ecm3-like"/>
</dbReference>
<dbReference type="InterPro" id="IPR004776">
    <property type="entry name" value="Mem_transp_PIN-like"/>
</dbReference>
<evidence type="ECO:0000256" key="3">
    <source>
        <dbReference type="ARBA" id="ARBA00022989"/>
    </source>
</evidence>
<comment type="caution">
    <text evidence="7">The sequence shown here is derived from an EMBL/GenBank/DDBJ whole genome shotgun (WGS) entry which is preliminary data.</text>
</comment>
<name>A0A9P8TES4_WICPI</name>
<feature type="compositionally biased region" description="Basic and acidic residues" evidence="5">
    <location>
        <begin position="181"/>
        <end position="190"/>
    </location>
</feature>
<evidence type="ECO:0000256" key="4">
    <source>
        <dbReference type="ARBA" id="ARBA00023136"/>
    </source>
</evidence>
<reference evidence="7" key="2">
    <citation type="submission" date="2021-01" db="EMBL/GenBank/DDBJ databases">
        <authorList>
            <person name="Schikora-Tamarit M.A."/>
        </authorList>
    </citation>
    <scope>NUCLEOTIDE SEQUENCE</scope>
    <source>
        <strain evidence="7">CBS2887</strain>
    </source>
</reference>
<evidence type="ECO:0000256" key="5">
    <source>
        <dbReference type="SAM" id="MobiDB-lite"/>
    </source>
</evidence>
<feature type="transmembrane region" description="Helical" evidence="6">
    <location>
        <begin position="110"/>
        <end position="132"/>
    </location>
</feature>
<sequence length="235" mass="26075">MTESVELRTVVYTAVKPFFKIYAILGCGFYLGRKDVISPFFTKMLSDVVISLLFPCLVFEKIVSELESDNIREIGIIALVSVLYFGMGGLGGLLSYYAGGRPKYWKGGSISVGILPNISDLPIAYLTTFAGGLVFDDDQGQKGIAYICIFTLFQVLVQFNFGVFKLIGYDYNQQMRDEKDDLSLEELKESEQDDDDDEEQSQPQPTAATRPDLITVTQPSQMSLDTLDSNSAENA</sequence>
<feature type="transmembrane region" description="Helical" evidence="6">
    <location>
        <begin position="74"/>
        <end position="98"/>
    </location>
</feature>
<evidence type="ECO:0000256" key="2">
    <source>
        <dbReference type="ARBA" id="ARBA00022692"/>
    </source>
</evidence>
<feature type="transmembrane region" description="Helical" evidence="6">
    <location>
        <begin position="44"/>
        <end position="62"/>
    </location>
</feature>
<organism evidence="7 8">
    <name type="scientific">Wickerhamomyces pijperi</name>
    <name type="common">Yeast</name>
    <name type="synonym">Pichia pijperi</name>
    <dbReference type="NCBI Taxonomy" id="599730"/>
    <lineage>
        <taxon>Eukaryota</taxon>
        <taxon>Fungi</taxon>
        <taxon>Dikarya</taxon>
        <taxon>Ascomycota</taxon>
        <taxon>Saccharomycotina</taxon>
        <taxon>Saccharomycetes</taxon>
        <taxon>Phaffomycetales</taxon>
        <taxon>Wickerhamomycetaceae</taxon>
        <taxon>Wickerhamomyces</taxon>
    </lineage>
</organism>
<keyword evidence="2 6" id="KW-0812">Transmembrane</keyword>
<reference evidence="7" key="1">
    <citation type="journal article" date="2021" name="Open Biol.">
        <title>Shared evolutionary footprints suggest mitochondrial oxidative damage underlies multiple complex I losses in fungi.</title>
        <authorList>
            <person name="Schikora-Tamarit M.A."/>
            <person name="Marcet-Houben M."/>
            <person name="Nosek J."/>
            <person name="Gabaldon T."/>
        </authorList>
    </citation>
    <scope>NUCLEOTIDE SEQUENCE</scope>
    <source>
        <strain evidence="7">CBS2887</strain>
    </source>
</reference>
<accession>A0A9P8TES4</accession>
<feature type="transmembrane region" description="Helical" evidence="6">
    <location>
        <begin position="144"/>
        <end position="167"/>
    </location>
</feature>
<feature type="compositionally biased region" description="Polar residues" evidence="5">
    <location>
        <begin position="215"/>
        <end position="235"/>
    </location>
</feature>
<dbReference type="GO" id="GO:0055085">
    <property type="term" value="P:transmembrane transport"/>
    <property type="evidence" value="ECO:0007669"/>
    <property type="project" value="InterPro"/>
</dbReference>